<organism evidence="1">
    <name type="scientific">uncultured Caudovirales phage</name>
    <dbReference type="NCBI Taxonomy" id="2100421"/>
    <lineage>
        <taxon>Viruses</taxon>
        <taxon>Duplodnaviria</taxon>
        <taxon>Heunggongvirae</taxon>
        <taxon>Uroviricota</taxon>
        <taxon>Caudoviricetes</taxon>
        <taxon>Peduoviridae</taxon>
        <taxon>Maltschvirus</taxon>
        <taxon>Maltschvirus maltsch</taxon>
    </lineage>
</organism>
<name>A0A6J5NP98_9CAUD</name>
<protein>
    <submittedName>
        <fullName evidence="1">Uncharacterized protein</fullName>
    </submittedName>
</protein>
<sequence>MTKPTPKQAAVAALYPSLPRGAPHYLTREKQRQAFLAGWEAAKRHTKRTPHDENE</sequence>
<reference evidence="1" key="1">
    <citation type="submission" date="2020-04" db="EMBL/GenBank/DDBJ databases">
        <authorList>
            <person name="Chiriac C."/>
            <person name="Salcher M."/>
            <person name="Ghai R."/>
            <person name="Kavagutti S V."/>
        </authorList>
    </citation>
    <scope>NUCLEOTIDE SEQUENCE</scope>
</reference>
<accession>A0A6J5NP98</accession>
<proteinExistence type="predicted"/>
<dbReference type="EMBL" id="LR796718">
    <property type="protein sequence ID" value="CAB4161660.1"/>
    <property type="molecule type" value="Genomic_DNA"/>
</dbReference>
<gene>
    <name evidence="1" type="ORF">UFOVP761_16</name>
</gene>
<evidence type="ECO:0000313" key="1">
    <source>
        <dbReference type="EMBL" id="CAB4161660.1"/>
    </source>
</evidence>